<dbReference type="Proteomes" id="UP000053328">
    <property type="component" value="Unassembled WGS sequence"/>
</dbReference>
<reference evidence="3 4" key="1">
    <citation type="submission" date="2015-01" db="EMBL/GenBank/DDBJ databases">
        <title>The Genome Sequence of Exophiala spinifera CBS89968.</title>
        <authorList>
            <consortium name="The Broad Institute Genomics Platform"/>
            <person name="Cuomo C."/>
            <person name="de Hoog S."/>
            <person name="Gorbushina A."/>
            <person name="Stielow B."/>
            <person name="Teixiera M."/>
            <person name="Abouelleil A."/>
            <person name="Chapman S.B."/>
            <person name="Priest M."/>
            <person name="Young S.K."/>
            <person name="Wortman J."/>
            <person name="Nusbaum C."/>
            <person name="Birren B."/>
        </authorList>
    </citation>
    <scope>NUCLEOTIDE SEQUENCE [LARGE SCALE GENOMIC DNA]</scope>
    <source>
        <strain evidence="3 4">CBS 89968</strain>
    </source>
</reference>
<dbReference type="PANTHER" id="PTHR14374:SF0">
    <property type="entry name" value="TRAFFICKING PROTEIN PARTICLE COMPLEX SUBUNIT 11"/>
    <property type="match status" value="1"/>
</dbReference>
<dbReference type="InterPro" id="IPR012880">
    <property type="entry name" value="Gryzun"/>
</dbReference>
<evidence type="ECO:0000259" key="2">
    <source>
        <dbReference type="Pfam" id="PF11817"/>
    </source>
</evidence>
<evidence type="ECO:0000313" key="4">
    <source>
        <dbReference type="Proteomes" id="UP000053328"/>
    </source>
</evidence>
<gene>
    <name evidence="3" type="ORF">PV08_08097</name>
</gene>
<dbReference type="EMBL" id="KN847497">
    <property type="protein sequence ID" value="KIW12910.1"/>
    <property type="molecule type" value="Genomic_DNA"/>
</dbReference>
<evidence type="ECO:0000313" key="3">
    <source>
        <dbReference type="EMBL" id="KIW12910.1"/>
    </source>
</evidence>
<dbReference type="STRING" id="91928.A0A0D2B2S5"/>
<evidence type="ECO:0008006" key="5">
    <source>
        <dbReference type="Google" id="ProtNLM"/>
    </source>
</evidence>
<dbReference type="RefSeq" id="XP_016233126.1">
    <property type="nucleotide sequence ID" value="XM_016382423.1"/>
</dbReference>
<dbReference type="HOGENOM" id="CLU_003572_1_0_1"/>
<dbReference type="Pfam" id="PF11817">
    <property type="entry name" value="Foie-gras_1"/>
    <property type="match status" value="1"/>
</dbReference>
<accession>A0A0D2B2S5</accession>
<evidence type="ECO:0000259" key="1">
    <source>
        <dbReference type="Pfam" id="PF07919"/>
    </source>
</evidence>
<dbReference type="GeneID" id="27335180"/>
<feature type="domain" description="Trafficking protein particle complex subunit 11" evidence="2">
    <location>
        <begin position="348"/>
        <end position="622"/>
    </location>
</feature>
<feature type="domain" description="Gryzun putative trafficking through Golgi" evidence="1">
    <location>
        <begin position="653"/>
        <end position="1244"/>
    </location>
</feature>
<dbReference type="AlphaFoldDB" id="A0A0D2B2S5"/>
<dbReference type="VEuPathDB" id="FungiDB:PV08_08097"/>
<dbReference type="Pfam" id="PF07919">
    <property type="entry name" value="Gryzun"/>
    <property type="match status" value="1"/>
</dbReference>
<protein>
    <recommendedName>
        <fullName evidence="5">Trafficking protein particle complex subunit 11 domain-containing protein</fullName>
    </recommendedName>
</protein>
<dbReference type="PANTHER" id="PTHR14374">
    <property type="entry name" value="FOIE GRAS"/>
    <property type="match status" value="1"/>
</dbReference>
<keyword evidence="4" id="KW-1185">Reference proteome</keyword>
<proteinExistence type="predicted"/>
<organism evidence="3 4">
    <name type="scientific">Exophiala spinifera</name>
    <dbReference type="NCBI Taxonomy" id="91928"/>
    <lineage>
        <taxon>Eukaryota</taxon>
        <taxon>Fungi</taxon>
        <taxon>Dikarya</taxon>
        <taxon>Ascomycota</taxon>
        <taxon>Pezizomycotina</taxon>
        <taxon>Eurotiomycetes</taxon>
        <taxon>Chaetothyriomycetidae</taxon>
        <taxon>Chaetothyriales</taxon>
        <taxon>Herpotrichiellaceae</taxon>
        <taxon>Exophiala</taxon>
    </lineage>
</organism>
<dbReference type="InterPro" id="IPR021773">
    <property type="entry name" value="TPC11"/>
</dbReference>
<name>A0A0D2B2S5_9EURO</name>
<dbReference type="OrthoDB" id="6278596at2759"/>
<sequence>MNAYPDDYTLHNLPLLLVSGLADGNHSTPEPRSRTYPFLQDGGFMIRIDAPNVRGPLAEQLLQAFNSQDASNVPWHSRSVTARNGKIYKIATVGRIYTLPPRKAPPPPYSPRLSATVANGSPPPPLVLHSPLSPLTPISPLYADGIFSPLWITKHQSRIPCAFLTCFSLTSDPHTSSLHDNKLKSEVGNIRSVLSSTNYKTKLVVILIGDGFINASDLEDRCYTIRRSGGLDGKSIFFLPHNASAVEVTEFVSSVLSTLHSPCVEYYRDLSKHCRRKRNRNVVPQPTIQPGVSHVLPLQGWNVRYEFKLGVLAEFRQEMDAACRNYETAYDALFSPEVIETIADWSPRFHEARSLADVMALRIIRCLLWVDQGTTAVRSWIAHRERVRDFLDRRGKGTDNYGWEAWQSNWATVMADLVSRSEYPLLNTKMQDVDLLPIFVAAEKTSPVVDRSTPWELLHHEGYWLDIARKCTAARRKWALQIPDEDRQSPGRSPASMVASKAHLYDTYLALEPYREVPTDGSDGYDHASSIISQLEDAIKYFSERGQLRKVDLLRLEQALEHVRSESWAAAIDMLQPLWQNQQWRRSGWWQLLQKLGWSLLDCLSQSQNPELHMQLSWELLSGVFESKTGPGFDLHEVLRNISAEGSPQFAAIDMDQALSPIFPSFAFSTHDVFVGEPLECQLTLHSKAQETLAPVRLSEVKVVFEGSLNPIYLVAEEAGEAGSNITGSSSANFQDVVLQDSNLVKRMSSAGAIVSLAGKADLVMPSSCTKIFRLRITPREAGDVAVASITLLVNGPNYSLAVTCSDFEHSVAQWWETKNGIPIPRLLGEESNAYNKITVQPKPPKLQIEVPGLRRAYYANETIEIAFGLQNDEEEAAMLSVTVRMISPVEDSARIRWLDPGIQDATNSETGVLILPPRDLGTIAANESTTVSVCIDETVVAVDHEVELVATYTLVSEPETVLTKSLAIDVVVIRPFEANYDFVPRLDLEPWPSFFQAPPIERDSSTPLGLRHRYWVTANLYSFADEPLTIEAIILTATKVEGSATCSSTTGMVRRPGMESAQDKATISSSVLPDQTTIFDFELSLQKVVLGDRHTVGVDLALEIGWRRQDSNGVNTTVLEVPKLVAAMAEPRVLLTASQATLSASGPSVHKLVFTLENPSMHFLTFNVSLDAAEDFAFSGPKACSLSLVPISRQSLTYRILPNKRDKWVEVHLNVIDAYFGQTLRILPGGDGVKVDKKGKVFVKV</sequence>